<accession>A0A507B0S3</accession>
<dbReference type="FunCoup" id="A0A507B0S3">
    <property type="interactions" value="267"/>
</dbReference>
<dbReference type="PANTHER" id="PTHR12468:SF2">
    <property type="entry name" value="GPI MANNOSYLTRANSFERASE 2"/>
    <property type="match status" value="1"/>
</dbReference>
<evidence type="ECO:0000256" key="5">
    <source>
        <dbReference type="ARBA" id="ARBA00022502"/>
    </source>
</evidence>
<dbReference type="EC" id="2.4.1.-" evidence="12"/>
<name>A0A507B0S3_9PEZI</name>
<dbReference type="GO" id="GO:0005789">
    <property type="term" value="C:endoplasmic reticulum membrane"/>
    <property type="evidence" value="ECO:0007669"/>
    <property type="project" value="UniProtKB-SubCell"/>
</dbReference>
<dbReference type="EMBL" id="SKBQ01000005">
    <property type="protein sequence ID" value="TPX10140.1"/>
    <property type="molecule type" value="Genomic_DNA"/>
</dbReference>
<evidence type="ECO:0000256" key="7">
    <source>
        <dbReference type="ARBA" id="ARBA00022679"/>
    </source>
</evidence>
<evidence type="ECO:0000256" key="6">
    <source>
        <dbReference type="ARBA" id="ARBA00022676"/>
    </source>
</evidence>
<dbReference type="GeneID" id="41968784"/>
<keyword evidence="8 12" id="KW-0812">Transmembrane</keyword>
<gene>
    <name evidence="13" type="ORF">E0L32_001337</name>
</gene>
<feature type="transmembrane region" description="Helical" evidence="12">
    <location>
        <begin position="170"/>
        <end position="188"/>
    </location>
</feature>
<feature type="transmembrane region" description="Helical" evidence="12">
    <location>
        <begin position="12"/>
        <end position="33"/>
    </location>
</feature>
<protein>
    <recommendedName>
        <fullName evidence="4 12">GPI mannosyltransferase 2</fullName>
        <ecNumber evidence="12">2.4.1.-</ecNumber>
    </recommendedName>
</protein>
<feature type="transmembrane region" description="Helical" evidence="12">
    <location>
        <begin position="246"/>
        <end position="265"/>
    </location>
</feature>
<feature type="transmembrane region" description="Helical" evidence="12">
    <location>
        <begin position="112"/>
        <end position="132"/>
    </location>
</feature>
<dbReference type="InterPro" id="IPR007315">
    <property type="entry name" value="PIG-V/Gpi18"/>
</dbReference>
<evidence type="ECO:0000256" key="10">
    <source>
        <dbReference type="ARBA" id="ARBA00022989"/>
    </source>
</evidence>
<evidence type="ECO:0000256" key="9">
    <source>
        <dbReference type="ARBA" id="ARBA00022824"/>
    </source>
</evidence>
<dbReference type="UniPathway" id="UPA00196"/>
<comment type="caution">
    <text evidence="13">The sequence shown here is derived from an EMBL/GenBank/DDBJ whole genome shotgun (WGS) entry which is preliminary data.</text>
</comment>
<evidence type="ECO:0000256" key="3">
    <source>
        <dbReference type="ARBA" id="ARBA00008698"/>
    </source>
</evidence>
<feature type="transmembrane region" description="Helical" evidence="12">
    <location>
        <begin position="417"/>
        <end position="437"/>
    </location>
</feature>
<organism evidence="13 14">
    <name type="scientific">Thyridium curvatum</name>
    <dbReference type="NCBI Taxonomy" id="1093900"/>
    <lineage>
        <taxon>Eukaryota</taxon>
        <taxon>Fungi</taxon>
        <taxon>Dikarya</taxon>
        <taxon>Ascomycota</taxon>
        <taxon>Pezizomycotina</taxon>
        <taxon>Sordariomycetes</taxon>
        <taxon>Sordariomycetidae</taxon>
        <taxon>Thyridiales</taxon>
        <taxon>Thyridiaceae</taxon>
        <taxon>Thyridium</taxon>
    </lineage>
</organism>
<sequence length="440" mass="47037">MLGRWDTHPLTDLTGLFVAWKAFLLAIAAGTSVGPRYDTSGSLLDLGRHGAPALPLLVQRLMSWDAFYFVQTARRGYLFEQEWAFGTGLPILINSIQKGLGFFGLGRDAVDAAVVAVAVANLSHLLAVLALYRLAKVLTRGDRKLAFVAACLHVLSPAGVFLCAPYAESTFALLTFAGYLAFCAGVLSGSCAARAALTVASGALFGLATAFRSNGVLNGVLFAVFALDAAGRLVRKRPSSRSLPALVDLAALGLGGVLVAAGTVAPQYVAYRRFCVQGAASSALGAREWCGHRVPSIYHFVQEYYWDNGFLRYWKTSNIPLFVMAGPTVLVLLRSGVVTLSQPRAAEGGRPPREAQQLLDVLWCMAASQVALAVLAVLNHHVQIVARISSGLPLWYLWLARRVLLEAKAGRPAAANNMVMFMLMYAPIQAALFGAFLPPA</sequence>
<dbReference type="Proteomes" id="UP000319257">
    <property type="component" value="Unassembled WGS sequence"/>
</dbReference>
<dbReference type="STRING" id="1093900.A0A507B0S3"/>
<evidence type="ECO:0000256" key="11">
    <source>
        <dbReference type="ARBA" id="ARBA00023136"/>
    </source>
</evidence>
<dbReference type="GO" id="GO:0006506">
    <property type="term" value="P:GPI anchor biosynthetic process"/>
    <property type="evidence" value="ECO:0007669"/>
    <property type="project" value="UniProtKB-UniPathway"/>
</dbReference>
<dbReference type="OrthoDB" id="10252502at2759"/>
<keyword evidence="5 12" id="KW-0337">GPI-anchor biosynthesis</keyword>
<evidence type="ECO:0000256" key="4">
    <source>
        <dbReference type="ARBA" id="ARBA00013795"/>
    </source>
</evidence>
<dbReference type="GO" id="GO:0031501">
    <property type="term" value="C:mannosyltransferase complex"/>
    <property type="evidence" value="ECO:0007669"/>
    <property type="project" value="TreeGrafter"/>
</dbReference>
<comment type="pathway">
    <text evidence="2 12">Glycolipid biosynthesis; glycosylphosphatidylinositol-anchor biosynthesis.</text>
</comment>
<dbReference type="GO" id="GO:0000009">
    <property type="term" value="F:alpha-1,6-mannosyltransferase activity"/>
    <property type="evidence" value="ECO:0007669"/>
    <property type="project" value="InterPro"/>
</dbReference>
<feature type="transmembrane region" description="Helical" evidence="12">
    <location>
        <begin position="319"/>
        <end position="337"/>
    </location>
</feature>
<reference evidence="13 14" key="1">
    <citation type="submission" date="2019-06" db="EMBL/GenBank/DDBJ databases">
        <title>Draft genome sequence of the filamentous fungus Phialemoniopsis curvata isolated from diesel fuel.</title>
        <authorList>
            <person name="Varaljay V.A."/>
            <person name="Lyon W.J."/>
            <person name="Crouch A.L."/>
            <person name="Drake C.E."/>
            <person name="Hollomon J.M."/>
            <person name="Nadeau L.J."/>
            <person name="Nunn H.S."/>
            <person name="Stevenson B.S."/>
            <person name="Bojanowski C.L."/>
            <person name="Crookes-Goodson W.J."/>
        </authorList>
    </citation>
    <scope>NUCLEOTIDE SEQUENCE [LARGE SCALE GENOMIC DNA]</scope>
    <source>
        <strain evidence="13 14">D216</strain>
    </source>
</reference>
<keyword evidence="11 12" id="KW-0472">Membrane</keyword>
<dbReference type="InParanoid" id="A0A507B0S3"/>
<comment type="function">
    <text evidence="12">Mannosyltransferase involved in glycosylphosphatidylinositol-anchor biosynthesis.</text>
</comment>
<keyword evidence="14" id="KW-1185">Reference proteome</keyword>
<comment type="subcellular location">
    <subcellularLocation>
        <location evidence="1 12">Endoplasmic reticulum membrane</location>
        <topology evidence="1 12">Multi-pass membrane protein</topology>
    </subcellularLocation>
</comment>
<dbReference type="RefSeq" id="XP_030991851.1">
    <property type="nucleotide sequence ID" value="XM_031135405.1"/>
</dbReference>
<evidence type="ECO:0000256" key="1">
    <source>
        <dbReference type="ARBA" id="ARBA00004477"/>
    </source>
</evidence>
<comment type="similarity">
    <text evidence="3 12">Belongs to the PIGV family.</text>
</comment>
<dbReference type="PANTHER" id="PTHR12468">
    <property type="entry name" value="GPI MANNOSYLTRANSFERASE 2"/>
    <property type="match status" value="1"/>
</dbReference>
<keyword evidence="9 12" id="KW-0256">Endoplasmic reticulum</keyword>
<dbReference type="AlphaFoldDB" id="A0A507B0S3"/>
<evidence type="ECO:0000256" key="8">
    <source>
        <dbReference type="ARBA" id="ARBA00022692"/>
    </source>
</evidence>
<evidence type="ECO:0000256" key="2">
    <source>
        <dbReference type="ARBA" id="ARBA00004687"/>
    </source>
</evidence>
<dbReference type="GO" id="GO:0004376">
    <property type="term" value="F:GPI mannosyltransferase activity"/>
    <property type="evidence" value="ECO:0007669"/>
    <property type="project" value="InterPro"/>
</dbReference>
<keyword evidence="6 12" id="KW-0328">Glycosyltransferase</keyword>
<evidence type="ECO:0000313" key="14">
    <source>
        <dbReference type="Proteomes" id="UP000319257"/>
    </source>
</evidence>
<dbReference type="Pfam" id="PF04188">
    <property type="entry name" value="Mannosyl_trans2"/>
    <property type="match status" value="1"/>
</dbReference>
<keyword evidence="7 12" id="KW-0808">Transferase</keyword>
<proteinExistence type="inferred from homology"/>
<keyword evidence="10 12" id="KW-1133">Transmembrane helix</keyword>
<evidence type="ECO:0000256" key="12">
    <source>
        <dbReference type="RuleBase" id="RU363112"/>
    </source>
</evidence>
<feature type="transmembrane region" description="Helical" evidence="12">
    <location>
        <begin position="144"/>
        <end position="164"/>
    </location>
</feature>
<feature type="transmembrane region" description="Helical" evidence="12">
    <location>
        <begin position="358"/>
        <end position="378"/>
    </location>
</feature>
<evidence type="ECO:0000313" key="13">
    <source>
        <dbReference type="EMBL" id="TPX10140.1"/>
    </source>
</evidence>